<proteinExistence type="predicted"/>
<keyword evidence="1" id="KW-0175">Coiled coil</keyword>
<keyword evidence="3" id="KW-1185">Reference proteome</keyword>
<dbReference type="EMBL" id="KQ964583">
    <property type="protein sequence ID" value="KXN68311.1"/>
    <property type="molecule type" value="Genomic_DNA"/>
</dbReference>
<feature type="coiled-coil region" evidence="1">
    <location>
        <begin position="161"/>
        <end position="195"/>
    </location>
</feature>
<reference evidence="2 3" key="1">
    <citation type="journal article" date="2015" name="Genome Biol. Evol.">
        <title>Phylogenomic analyses indicate that early fungi evolved digesting cell walls of algal ancestors of land plants.</title>
        <authorList>
            <person name="Chang Y."/>
            <person name="Wang S."/>
            <person name="Sekimoto S."/>
            <person name="Aerts A.L."/>
            <person name="Choi C."/>
            <person name="Clum A."/>
            <person name="LaButti K.M."/>
            <person name="Lindquist E.A."/>
            <person name="Yee Ngan C."/>
            <person name="Ohm R.A."/>
            <person name="Salamov A.A."/>
            <person name="Grigoriev I.V."/>
            <person name="Spatafora J.W."/>
            <person name="Berbee M.L."/>
        </authorList>
    </citation>
    <scope>NUCLEOTIDE SEQUENCE [LARGE SCALE GENOMIC DNA]</scope>
    <source>
        <strain evidence="2 3">NRRL 28638</strain>
    </source>
</reference>
<evidence type="ECO:0000313" key="2">
    <source>
        <dbReference type="EMBL" id="KXN68311.1"/>
    </source>
</evidence>
<sequence>MQENSNSILSSEQVNNHIDDANSSIEKLLQNFYEFQKDTDKIPLEATQYRQNIFIELNNIRASNRLLCKDLEDKEKSISLRKNKYNDKRRELLLLYEDKKNLQNKITSVKRKHASVDNLVFISEEDLKIQAGEEFEAKETDVTLKRLKFELKIRSDASSKRKGALEEKGKLEQQLKKYDQAIKDLDERIDRLGDKCGAITHTINKYS</sequence>
<evidence type="ECO:0000313" key="3">
    <source>
        <dbReference type="Proteomes" id="UP000070444"/>
    </source>
</evidence>
<evidence type="ECO:0000256" key="1">
    <source>
        <dbReference type="SAM" id="Coils"/>
    </source>
</evidence>
<accession>A0A137P076</accession>
<organism evidence="2 3">
    <name type="scientific">Conidiobolus coronatus (strain ATCC 28846 / CBS 209.66 / NRRL 28638)</name>
    <name type="common">Delacroixia coronata</name>
    <dbReference type="NCBI Taxonomy" id="796925"/>
    <lineage>
        <taxon>Eukaryota</taxon>
        <taxon>Fungi</taxon>
        <taxon>Fungi incertae sedis</taxon>
        <taxon>Zoopagomycota</taxon>
        <taxon>Entomophthoromycotina</taxon>
        <taxon>Entomophthoromycetes</taxon>
        <taxon>Entomophthorales</taxon>
        <taxon>Ancylistaceae</taxon>
        <taxon>Conidiobolus</taxon>
    </lineage>
</organism>
<gene>
    <name evidence="2" type="ORF">CONCODRAFT_79801</name>
</gene>
<dbReference type="Proteomes" id="UP000070444">
    <property type="component" value="Unassembled WGS sequence"/>
</dbReference>
<dbReference type="AlphaFoldDB" id="A0A137P076"/>
<name>A0A137P076_CONC2</name>
<protein>
    <submittedName>
        <fullName evidence="2">Uncharacterized protein</fullName>
    </submittedName>
</protein>